<name>A0A6T8GFB9_HEMAN</name>
<gene>
    <name evidence="9" type="ORF">HAND1043_LOCUS474</name>
</gene>
<dbReference type="PANTHER" id="PTHR21314:SF0">
    <property type="entry name" value="QUEUOSINE 5'-PHOSPHATE N-GLYCOSYLASE_HYDROLASE"/>
    <property type="match status" value="1"/>
</dbReference>
<evidence type="ECO:0000256" key="7">
    <source>
        <dbReference type="SAM" id="MobiDB-lite"/>
    </source>
</evidence>
<dbReference type="GO" id="GO:0016787">
    <property type="term" value="F:hydrolase activity"/>
    <property type="evidence" value="ECO:0007669"/>
    <property type="project" value="UniProtKB-KW"/>
</dbReference>
<keyword evidence="8" id="KW-0732">Signal</keyword>
<feature type="chain" id="PRO_5030159747" description="Queuosine 5'-phosphate N-glycosylase/hydrolase" evidence="8">
    <location>
        <begin position="41"/>
        <end position="411"/>
    </location>
</feature>
<evidence type="ECO:0000256" key="8">
    <source>
        <dbReference type="SAM" id="SignalP"/>
    </source>
</evidence>
<dbReference type="AlphaFoldDB" id="A0A6T8GFB9"/>
<evidence type="ECO:0000256" key="2">
    <source>
        <dbReference type="ARBA" id="ARBA00035119"/>
    </source>
</evidence>
<feature type="region of interest" description="Disordered" evidence="7">
    <location>
        <begin position="115"/>
        <end position="136"/>
    </location>
</feature>
<accession>A0A6T8GFB9</accession>
<organism evidence="9">
    <name type="scientific">Hemiselmis andersenii</name>
    <name type="common">Cryptophyte alga</name>
    <dbReference type="NCBI Taxonomy" id="464988"/>
    <lineage>
        <taxon>Eukaryota</taxon>
        <taxon>Cryptophyceae</taxon>
        <taxon>Cryptomonadales</taxon>
        <taxon>Hemiselmidaceae</taxon>
        <taxon>Hemiselmis</taxon>
    </lineage>
</organism>
<dbReference type="PANTHER" id="PTHR21314">
    <property type="entry name" value="QUEUOSINE 5'-PHOSPHATE N-GLYCOSYLASE_HYDROLASE-RELATED"/>
    <property type="match status" value="1"/>
</dbReference>
<dbReference type="EMBL" id="HBFK01000789">
    <property type="protein sequence ID" value="CAD8733983.1"/>
    <property type="molecule type" value="Transcribed_RNA"/>
</dbReference>
<comment type="function">
    <text evidence="6">Catalyzes the hydrolysis of queuosine 5'-phosphate, releasing the nucleobase queuine (q). Is required for salvage of queuine from exogenous queuosine (Q) that is imported and then converted to queuosine 5'-phosphate intracellularly.</text>
</comment>
<dbReference type="InterPro" id="IPR019438">
    <property type="entry name" value="Q_salvage"/>
</dbReference>
<feature type="signal peptide" evidence="8">
    <location>
        <begin position="1"/>
        <end position="40"/>
    </location>
</feature>
<reference evidence="9" key="1">
    <citation type="submission" date="2021-01" db="EMBL/GenBank/DDBJ databases">
        <authorList>
            <person name="Corre E."/>
            <person name="Pelletier E."/>
            <person name="Niang G."/>
            <person name="Scheremetjew M."/>
            <person name="Finn R."/>
            <person name="Kale V."/>
            <person name="Holt S."/>
            <person name="Cochrane G."/>
            <person name="Meng A."/>
            <person name="Brown T."/>
            <person name="Cohen L."/>
        </authorList>
    </citation>
    <scope>NUCLEOTIDE SEQUENCE</scope>
    <source>
        <strain evidence="9">CCMP441</strain>
    </source>
</reference>
<comment type="catalytic activity">
    <reaction evidence="5 6">
        <text>queuosine 5'-phosphate + H2O = queuine + D-ribose 5-phosphate</text>
        <dbReference type="Rhea" id="RHEA:75387"/>
        <dbReference type="ChEBI" id="CHEBI:15377"/>
        <dbReference type="ChEBI" id="CHEBI:17433"/>
        <dbReference type="ChEBI" id="CHEBI:78346"/>
        <dbReference type="ChEBI" id="CHEBI:194371"/>
    </reaction>
    <physiologicalReaction direction="left-to-right" evidence="5 6">
        <dbReference type="Rhea" id="RHEA:75388"/>
    </physiologicalReaction>
</comment>
<evidence type="ECO:0000256" key="4">
    <source>
        <dbReference type="ARBA" id="ARBA00035393"/>
    </source>
</evidence>
<evidence type="ECO:0000256" key="5">
    <source>
        <dbReference type="ARBA" id="ARBA00048204"/>
    </source>
</evidence>
<evidence type="ECO:0000313" key="9">
    <source>
        <dbReference type="EMBL" id="CAD8733983.1"/>
    </source>
</evidence>
<comment type="similarity">
    <text evidence="2 6">Belongs to the QNG1 protein family.</text>
</comment>
<keyword evidence="1 6" id="KW-0378">Hydrolase</keyword>
<evidence type="ECO:0000256" key="1">
    <source>
        <dbReference type="ARBA" id="ARBA00022801"/>
    </source>
</evidence>
<proteinExistence type="inferred from homology"/>
<evidence type="ECO:0000256" key="3">
    <source>
        <dbReference type="ARBA" id="ARBA00035306"/>
    </source>
</evidence>
<dbReference type="Pfam" id="PF10343">
    <property type="entry name" value="Q_salvage"/>
    <property type="match status" value="1"/>
</dbReference>
<sequence length="411" mass="44600">MRGALVAVPRRCDCRKRIRELLAPALSPLLLSLFVLSSEAFSPCNPPCSGPCGCWECRRVVRHPSFLLSSHLKMASKSPTDLVKASTRRIVSSATHCSIDESAVAVLAASIAGASSSTTTSSSPESAAAAEVGQRGTAMPEWDTETHFFDGGEDTVQYLLVLDALNFCFWPSEGSWEYERLATGLKKSLIADPDCLSASRLAALDDASLCSLVGGGDPLPLSTERVRLVKEVGEVLMDKYDGKAAELVRAAEGSAEKLVSLVCEGFAGFRDHAVYKGSQVFFYKRAQIFVADVWGAFRGESLGKFRDIASLTMFADYRVPQILQTCGVMVYSESLQQRIADGVPLTAGSEEECEIRACTVQAVEMIKQALKGDHGVDAHSVQIDWYLWEEGEKKAASGLLPPHHRTLTVYY</sequence>
<protein>
    <recommendedName>
        <fullName evidence="3 6">Queuosine 5'-phosphate N-glycosylase/hydrolase</fullName>
        <ecNumber evidence="6">3.2.2.-</ecNumber>
    </recommendedName>
    <alternativeName>
        <fullName evidence="4 6">Queuosine-nucleotide N-glycosylase/hydrolase</fullName>
    </alternativeName>
</protein>
<dbReference type="GO" id="GO:0006400">
    <property type="term" value="P:tRNA modification"/>
    <property type="evidence" value="ECO:0007669"/>
    <property type="project" value="TreeGrafter"/>
</dbReference>
<dbReference type="EC" id="3.2.2.-" evidence="6"/>
<evidence type="ECO:0000256" key="6">
    <source>
        <dbReference type="RuleBase" id="RU365002"/>
    </source>
</evidence>
<feature type="compositionally biased region" description="Low complexity" evidence="7">
    <location>
        <begin position="115"/>
        <end position="132"/>
    </location>
</feature>